<keyword evidence="2" id="KW-1185">Reference proteome</keyword>
<evidence type="ECO:0000313" key="2">
    <source>
        <dbReference type="Proteomes" id="UP001153331"/>
    </source>
</evidence>
<name>A0ACC2HYQ4_9PLEO</name>
<gene>
    <name evidence="1" type="ORF">OPT61_g8408</name>
</gene>
<organism evidence="1 2">
    <name type="scientific">Boeremia exigua</name>
    <dbReference type="NCBI Taxonomy" id="749465"/>
    <lineage>
        <taxon>Eukaryota</taxon>
        <taxon>Fungi</taxon>
        <taxon>Dikarya</taxon>
        <taxon>Ascomycota</taxon>
        <taxon>Pezizomycotina</taxon>
        <taxon>Dothideomycetes</taxon>
        <taxon>Pleosporomycetidae</taxon>
        <taxon>Pleosporales</taxon>
        <taxon>Pleosporineae</taxon>
        <taxon>Didymellaceae</taxon>
        <taxon>Boeremia</taxon>
    </lineage>
</organism>
<protein>
    <submittedName>
        <fullName evidence="1">Uncharacterized protein</fullName>
    </submittedName>
</protein>
<reference evidence="1" key="1">
    <citation type="submission" date="2022-11" db="EMBL/GenBank/DDBJ databases">
        <title>Genome Sequence of Boeremia exigua.</title>
        <authorList>
            <person name="Buettner E."/>
        </authorList>
    </citation>
    <scope>NUCLEOTIDE SEQUENCE</scope>
    <source>
        <strain evidence="1">CU02</strain>
    </source>
</reference>
<proteinExistence type="predicted"/>
<dbReference type="EMBL" id="JAPHNI010000803">
    <property type="protein sequence ID" value="KAJ8108101.1"/>
    <property type="molecule type" value="Genomic_DNA"/>
</dbReference>
<accession>A0ACC2HYQ4</accession>
<evidence type="ECO:0000313" key="1">
    <source>
        <dbReference type="EMBL" id="KAJ8108101.1"/>
    </source>
</evidence>
<comment type="caution">
    <text evidence="1">The sequence shown here is derived from an EMBL/GenBank/DDBJ whole genome shotgun (WGS) entry which is preliminary data.</text>
</comment>
<dbReference type="Proteomes" id="UP001153331">
    <property type="component" value="Unassembled WGS sequence"/>
</dbReference>
<sequence length="683" mass="76544">MSLHNVHLSLPLPPLSLLQRHVVKETQKVIKPTSEHLLQLQPPANRTQPDSDVNKDHDKHDNPHTSPVEDLTSDEQLRASVHLLLRDTTRGQLSASESIRSELPVRTRYFVHFNASNTRLVSLAGDTEIEFPDLPKPHVYQYPPRISTMYTPSRASDKPQYILPATAYALAAEYNLQDCVTAVREFARTDTTFSVPMVASEYRGFMSETQKDGSDDRFVIFANDDQTAYHTICIHDGHGVQMTGLMPFINDFPETVPLVEDEKKKTSAVQTAAIYTASNKPGGKDVDSIHVIDRSGVEEVSKFGVCFVTSQLLRSDPSVSEVIPVRFNMPSSSTSEDDYNRAKRFMPVHYGLYVRFDDSITVLPVSLDLLGYRKRPFLSQRFASTVWNTDSVVHTDLGPYFISWDKDTGAGPLLELFQGFPLLFVNDSKLILPATYATVGQEINADYGKVQETWAEDMTVHPHKTWQPLGVSTGELAKRLSSTHSRKEIPLVQYLCSCKRSRATIQVDITGRVYPFCTIDMGDITIRRPPTPKQTVSIPSTAVNNRLSCNFTYDCLDVDLDEELGICRTHLQRTIDLVVSGTASSNLLTGALKIQHREWSVPTTPVNAKKFIKTLTYIHTHDDKDMFSIDFEGLANTRQDIAAIPMQVGVVNIGTRAKYMGFFAYDHAVDEMASKNAIYFKAA</sequence>